<dbReference type="AlphaFoldDB" id="A9CYU2"/>
<protein>
    <submittedName>
        <fullName evidence="2">Uncharacterized protein</fullName>
    </submittedName>
</protein>
<evidence type="ECO:0000313" key="3">
    <source>
        <dbReference type="Proteomes" id="UP000004291"/>
    </source>
</evidence>
<dbReference type="Proteomes" id="UP000004291">
    <property type="component" value="Chromosome"/>
</dbReference>
<evidence type="ECO:0000313" key="2">
    <source>
        <dbReference type="EMBL" id="EDQ34639.2"/>
    </source>
</evidence>
<name>A9CYU2_HOEPD</name>
<proteinExistence type="predicted"/>
<reference evidence="2 3" key="1">
    <citation type="submission" date="2007-10" db="EMBL/GenBank/DDBJ databases">
        <authorList>
            <person name="Wagner-Dobler I."/>
            <person name="Ferriera S."/>
            <person name="Johnson J."/>
            <person name="Kravitz S."/>
            <person name="Beeson K."/>
            <person name="Sutton G."/>
            <person name="Rogers Y.-H."/>
            <person name="Friedman R."/>
            <person name="Frazier M."/>
            <person name="Venter J.C."/>
        </authorList>
    </citation>
    <scope>NUCLEOTIDE SEQUENCE [LARGE SCALE GENOMIC DNA]</scope>
    <source>
        <strain evidence="2 3">DFL-43</strain>
    </source>
</reference>
<organism evidence="2 3">
    <name type="scientific">Hoeflea phototrophica (strain DSM 17068 / NCIMB 14078 / DFL-43)</name>
    <dbReference type="NCBI Taxonomy" id="411684"/>
    <lineage>
        <taxon>Bacteria</taxon>
        <taxon>Pseudomonadati</taxon>
        <taxon>Pseudomonadota</taxon>
        <taxon>Alphaproteobacteria</taxon>
        <taxon>Hyphomicrobiales</taxon>
        <taxon>Rhizobiaceae</taxon>
        <taxon>Hoeflea</taxon>
    </lineage>
</organism>
<keyword evidence="1" id="KW-0812">Transmembrane</keyword>
<feature type="transmembrane region" description="Helical" evidence="1">
    <location>
        <begin position="7"/>
        <end position="24"/>
    </location>
</feature>
<keyword evidence="1" id="KW-0472">Membrane</keyword>
<accession>A9CYU2</accession>
<dbReference type="HOGENOM" id="CLU_2788214_0_0_5"/>
<sequence length="68" mass="7415">MAPWLKFLIPFASALAGLAVWVALGGLWGVALFIIFFLSGSIAGAIIFKRIATPKQIREDLEARLKND</sequence>
<reference evidence="2 3" key="2">
    <citation type="submission" date="2012-06" db="EMBL/GenBank/DDBJ databases">
        <authorList>
            <person name="Fiebig A."/>
        </authorList>
    </citation>
    <scope>NUCLEOTIDE SEQUENCE [LARGE SCALE GENOMIC DNA]</scope>
    <source>
        <strain evidence="2 3">DFL-43</strain>
    </source>
</reference>
<evidence type="ECO:0000256" key="1">
    <source>
        <dbReference type="SAM" id="Phobius"/>
    </source>
</evidence>
<feature type="transmembrane region" description="Helical" evidence="1">
    <location>
        <begin position="30"/>
        <end position="48"/>
    </location>
</feature>
<gene>
    <name evidence="2" type="ORF">HPDFL43_00540</name>
</gene>
<dbReference type="RefSeq" id="WP_156970178.1">
    <property type="nucleotide sequence ID" value="NZ_CM002917.1"/>
</dbReference>
<dbReference type="OrthoDB" id="9947634at2"/>
<dbReference type="EMBL" id="ABIA03000002">
    <property type="protein sequence ID" value="EDQ34639.2"/>
    <property type="molecule type" value="Genomic_DNA"/>
</dbReference>
<comment type="caution">
    <text evidence="2">The sequence shown here is derived from an EMBL/GenBank/DDBJ whole genome shotgun (WGS) entry which is preliminary data.</text>
</comment>
<keyword evidence="1" id="KW-1133">Transmembrane helix</keyword>
<keyword evidence="3" id="KW-1185">Reference proteome</keyword>
<dbReference type="STRING" id="411684.HPDFL43_00540"/>